<protein>
    <submittedName>
        <fullName evidence="2">Uncharacterized protein</fullName>
    </submittedName>
</protein>
<evidence type="ECO:0000313" key="2">
    <source>
        <dbReference type="EMBL" id="BEP30427.1"/>
    </source>
</evidence>
<keyword evidence="1" id="KW-0812">Transmembrane</keyword>
<gene>
    <name evidence="2" type="ORF">HLPR_27580</name>
</gene>
<dbReference type="RefSeq" id="WP_338536013.1">
    <property type="nucleotide sequence ID" value="NZ_AP028654.1"/>
</dbReference>
<evidence type="ECO:0000313" key="3">
    <source>
        <dbReference type="Proteomes" id="UP001321786"/>
    </source>
</evidence>
<keyword evidence="1" id="KW-0472">Membrane</keyword>
<accession>A0AAU9EC49</accession>
<dbReference type="AlphaFoldDB" id="A0AAU9EC49"/>
<dbReference type="KEGG" id="hprf:HLPR_27580"/>
<organism evidence="2 3">
    <name type="scientific">Helicovermis profundi</name>
    <dbReference type="NCBI Taxonomy" id="3065157"/>
    <lineage>
        <taxon>Bacteria</taxon>
        <taxon>Bacillati</taxon>
        <taxon>Bacillota</taxon>
        <taxon>Clostridia</taxon>
        <taxon>Helicovermis</taxon>
    </lineage>
</organism>
<sequence>MLKVLVDLEIRKNKIKELLLSSRGEFGVSIIINIAIALIIAAFILLPNMKSFSKKLMTDITDWYTNTLKNSLFDTSI</sequence>
<keyword evidence="3" id="KW-1185">Reference proteome</keyword>
<evidence type="ECO:0000256" key="1">
    <source>
        <dbReference type="SAM" id="Phobius"/>
    </source>
</evidence>
<reference evidence="2 3" key="1">
    <citation type="submission" date="2023-08" db="EMBL/GenBank/DDBJ databases">
        <title>Helicovermis profunda gen. nov., sp. nov., a novel mesophilic, fermentative bacterium within the Bacillota from a deep-sea hydrothermal vent chimney.</title>
        <authorList>
            <person name="Miyazaki U."/>
            <person name="Mizutani D."/>
            <person name="Hashimoto Y."/>
            <person name="Tame A."/>
            <person name="Sawayama S."/>
            <person name="Miyazaki J."/>
            <person name="Takai K."/>
            <person name="Nakagawa S."/>
        </authorList>
    </citation>
    <scope>NUCLEOTIDE SEQUENCE [LARGE SCALE GENOMIC DNA]</scope>
    <source>
        <strain evidence="2 3">S502</strain>
    </source>
</reference>
<name>A0AAU9EC49_9FIRM</name>
<dbReference type="Proteomes" id="UP001321786">
    <property type="component" value="Chromosome"/>
</dbReference>
<dbReference type="EMBL" id="AP028654">
    <property type="protein sequence ID" value="BEP30427.1"/>
    <property type="molecule type" value="Genomic_DNA"/>
</dbReference>
<proteinExistence type="predicted"/>
<feature type="transmembrane region" description="Helical" evidence="1">
    <location>
        <begin position="26"/>
        <end position="46"/>
    </location>
</feature>
<keyword evidence="1" id="KW-1133">Transmembrane helix</keyword>